<dbReference type="Proteomes" id="UP001168528">
    <property type="component" value="Unassembled WGS sequence"/>
</dbReference>
<organism evidence="1 2">
    <name type="scientific">Rhodocytophaga aerolata</name>
    <dbReference type="NCBI Taxonomy" id="455078"/>
    <lineage>
        <taxon>Bacteria</taxon>
        <taxon>Pseudomonadati</taxon>
        <taxon>Bacteroidota</taxon>
        <taxon>Cytophagia</taxon>
        <taxon>Cytophagales</taxon>
        <taxon>Rhodocytophagaceae</taxon>
        <taxon>Rhodocytophaga</taxon>
    </lineage>
</organism>
<proteinExistence type="predicted"/>
<keyword evidence="2" id="KW-1185">Reference proteome</keyword>
<accession>A0ABT8QXR1</accession>
<dbReference type="SUPFAM" id="SSF50494">
    <property type="entry name" value="Trypsin-like serine proteases"/>
    <property type="match status" value="1"/>
</dbReference>
<evidence type="ECO:0000313" key="2">
    <source>
        <dbReference type="Proteomes" id="UP001168528"/>
    </source>
</evidence>
<dbReference type="EMBL" id="JAUKPO010000001">
    <property type="protein sequence ID" value="MDO1444630.1"/>
    <property type="molecule type" value="Genomic_DNA"/>
</dbReference>
<evidence type="ECO:0000313" key="1">
    <source>
        <dbReference type="EMBL" id="MDO1444630.1"/>
    </source>
</evidence>
<dbReference type="Gene3D" id="2.40.10.10">
    <property type="entry name" value="Trypsin-like serine proteases"/>
    <property type="match status" value="1"/>
</dbReference>
<name>A0ABT8QXR1_9BACT</name>
<sequence>MGWSRQERIEIHDRLVAMLDDVRKEIMAKYKGVKSVDVGLKETEGKLRQQFAFIIHVEEKKDPNALKPEETIPKEIRGVPTDVQVYRIYTIQVDTSAYSPLWGGIQIGGQGTGGGLGTLGCFVTLTGDTKVHLLTNHHVIIGMNGAVGNLVGHPDAPSVCCCCACGDIGKITAGQVGVVTPPVGTPNIVDAAIAILHGQNAGDDEETRFTNKIINIGPVFGSAAPIPGDIVRKRGRTTHFTEGTIDIINHSPTVNYGTEDNPIHITYVNQIRVKPNAPYPRFSAPGDSGSAIVNNLNQVVGLHFSGSGDLSIANRITQVIDRLGIAVMSSGTAGTIPLSAVEADALPHAHPVTFLARMEQQLQRTEKGKELIQVIRDNRHEVLDLINDNREVKVAWNRYQGPSFVGHLIKNAREPEHQIPRDINGYSFHNLLIKMSDVLERNGSRQLARTVEDYALAAFNFAEAYTGLDSLNNLLEQHAFCPNCGTLNKNSAYAR</sequence>
<protein>
    <recommendedName>
        <fullName evidence="3">Trypsin-like serine protease</fullName>
    </recommendedName>
</protein>
<dbReference type="InterPro" id="IPR043504">
    <property type="entry name" value="Peptidase_S1_PA_chymotrypsin"/>
</dbReference>
<reference evidence="1" key="1">
    <citation type="submission" date="2023-07" db="EMBL/GenBank/DDBJ databases">
        <title>The genome sequence of Rhodocytophaga aerolata KACC 12507.</title>
        <authorList>
            <person name="Zhang X."/>
        </authorList>
    </citation>
    <scope>NUCLEOTIDE SEQUENCE</scope>
    <source>
        <strain evidence="1">KACC 12507</strain>
    </source>
</reference>
<dbReference type="RefSeq" id="WP_302035435.1">
    <property type="nucleotide sequence ID" value="NZ_JAUKPO010000001.1"/>
</dbReference>
<dbReference type="InterPro" id="IPR009003">
    <property type="entry name" value="Peptidase_S1_PA"/>
</dbReference>
<comment type="caution">
    <text evidence="1">The sequence shown here is derived from an EMBL/GenBank/DDBJ whole genome shotgun (WGS) entry which is preliminary data.</text>
</comment>
<evidence type="ECO:0008006" key="3">
    <source>
        <dbReference type="Google" id="ProtNLM"/>
    </source>
</evidence>
<gene>
    <name evidence="1" type="ORF">Q0590_00125</name>
</gene>